<sequence length="453" mass="49851">MDPMIQRNLTVRETLTTALFAGARVEAGHAGLDREIRWVHVLEITGVSELLHGGEMVLTTGAGFGSDEKKQERFMASLLQRGVSCLCLELGPELPSLPLHWRKLAEEQALPLIVFPHTVRYVDITHELHSLILDRRRANQEAQAMETVRRESDSRLLRYLLESGYGAGARSPQELIAQQSAEPLLGFLDGMSWRILIAEWPAVSGNRLAAAAAEQAASELGRRLRRESCLCLAEAAGERLTALVAQSERVAAGSGITRLDETVESVLAMFPGCSSGASSRFTSRSRAAEARRQAAEALKLSRTSGPSANDSASSVRPLLYYDELGVLQLLPALLDSYRLESFVEDHLGPLLLADRLKGGDLLLTLKVFLDADCSKQEAARRLFVVRQSLYYRLDRIQELIGPVWLDPEKRLAVQVALRAYMLLEPGALRVIPSRRPTDASSLDSHNCESRAPG</sequence>
<keyword evidence="5" id="KW-1185">Reference proteome</keyword>
<dbReference type="Pfam" id="PF13556">
    <property type="entry name" value="HTH_30"/>
    <property type="match status" value="1"/>
</dbReference>
<comment type="caution">
    <text evidence="4">The sequence shown here is derived from an EMBL/GenBank/DDBJ whole genome shotgun (WGS) entry which is preliminary data.</text>
</comment>
<proteinExistence type="predicted"/>
<accession>A0A229P2Q2</accession>
<dbReference type="InterPro" id="IPR051448">
    <property type="entry name" value="CdaR-like_regulators"/>
</dbReference>
<feature type="domain" description="Purine catabolism PurC-like" evidence="2">
    <location>
        <begin position="16"/>
        <end position="132"/>
    </location>
</feature>
<dbReference type="PANTHER" id="PTHR33744:SF1">
    <property type="entry name" value="DNA-BINDING TRANSCRIPTIONAL ACTIVATOR ADER"/>
    <property type="match status" value="1"/>
</dbReference>
<feature type="domain" description="PucR C-terminal helix-turn-helix" evidence="3">
    <location>
        <begin position="361"/>
        <end position="419"/>
    </location>
</feature>
<protein>
    <recommendedName>
        <fullName evidence="6">PucR family transcriptional regulator</fullName>
    </recommendedName>
</protein>
<dbReference type="InterPro" id="IPR025736">
    <property type="entry name" value="PucR_C-HTH_dom"/>
</dbReference>
<dbReference type="InterPro" id="IPR012914">
    <property type="entry name" value="PucR_dom"/>
</dbReference>
<dbReference type="Pfam" id="PF07905">
    <property type="entry name" value="PucR"/>
    <property type="match status" value="1"/>
</dbReference>
<evidence type="ECO:0000256" key="1">
    <source>
        <dbReference type="SAM" id="MobiDB-lite"/>
    </source>
</evidence>
<dbReference type="Proteomes" id="UP000215145">
    <property type="component" value="Unassembled WGS sequence"/>
</dbReference>
<reference evidence="4 5" key="1">
    <citation type="submission" date="2017-07" db="EMBL/GenBank/DDBJ databases">
        <title>Paenibacillus herberti R33 genome sequencing and assembly.</title>
        <authorList>
            <person name="Su W."/>
        </authorList>
    </citation>
    <scope>NUCLEOTIDE SEQUENCE [LARGE SCALE GENOMIC DNA]</scope>
    <source>
        <strain evidence="4 5">R33</strain>
    </source>
</reference>
<dbReference type="PANTHER" id="PTHR33744">
    <property type="entry name" value="CARBOHYDRATE DIACID REGULATOR"/>
    <property type="match status" value="1"/>
</dbReference>
<gene>
    <name evidence="4" type="ORF">CGZ75_05555</name>
</gene>
<dbReference type="AlphaFoldDB" id="A0A229P2Q2"/>
<evidence type="ECO:0008006" key="6">
    <source>
        <dbReference type="Google" id="ProtNLM"/>
    </source>
</evidence>
<evidence type="ECO:0000259" key="2">
    <source>
        <dbReference type="Pfam" id="PF07905"/>
    </source>
</evidence>
<evidence type="ECO:0000313" key="4">
    <source>
        <dbReference type="EMBL" id="OXM16165.1"/>
    </source>
</evidence>
<organism evidence="4 5">
    <name type="scientific">Paenibacillus herberti</name>
    <dbReference type="NCBI Taxonomy" id="1619309"/>
    <lineage>
        <taxon>Bacteria</taxon>
        <taxon>Bacillati</taxon>
        <taxon>Bacillota</taxon>
        <taxon>Bacilli</taxon>
        <taxon>Bacillales</taxon>
        <taxon>Paenibacillaceae</taxon>
        <taxon>Paenibacillus</taxon>
    </lineage>
</organism>
<feature type="region of interest" description="Disordered" evidence="1">
    <location>
        <begin position="434"/>
        <end position="453"/>
    </location>
</feature>
<evidence type="ECO:0000313" key="5">
    <source>
        <dbReference type="Proteomes" id="UP000215145"/>
    </source>
</evidence>
<dbReference type="InterPro" id="IPR042070">
    <property type="entry name" value="PucR_C-HTH_sf"/>
</dbReference>
<dbReference type="EMBL" id="NMUQ01000001">
    <property type="protein sequence ID" value="OXM16165.1"/>
    <property type="molecule type" value="Genomic_DNA"/>
</dbReference>
<dbReference type="Gene3D" id="1.10.10.2840">
    <property type="entry name" value="PucR C-terminal helix-turn-helix domain"/>
    <property type="match status" value="1"/>
</dbReference>
<evidence type="ECO:0000259" key="3">
    <source>
        <dbReference type="Pfam" id="PF13556"/>
    </source>
</evidence>
<name>A0A229P2Q2_9BACL</name>